<proteinExistence type="predicted"/>
<protein>
    <submittedName>
        <fullName evidence="1">Uncharacterized protein</fullName>
    </submittedName>
</protein>
<evidence type="ECO:0000313" key="1">
    <source>
        <dbReference type="EMBL" id="KAF0303060.1"/>
    </source>
</evidence>
<dbReference type="AlphaFoldDB" id="A0A6A4WHG5"/>
<dbReference type="Proteomes" id="UP000440578">
    <property type="component" value="Unassembled WGS sequence"/>
</dbReference>
<organism evidence="1 2">
    <name type="scientific">Amphibalanus amphitrite</name>
    <name type="common">Striped barnacle</name>
    <name type="synonym">Balanus amphitrite</name>
    <dbReference type="NCBI Taxonomy" id="1232801"/>
    <lineage>
        <taxon>Eukaryota</taxon>
        <taxon>Metazoa</taxon>
        <taxon>Ecdysozoa</taxon>
        <taxon>Arthropoda</taxon>
        <taxon>Crustacea</taxon>
        <taxon>Multicrustacea</taxon>
        <taxon>Cirripedia</taxon>
        <taxon>Thoracica</taxon>
        <taxon>Thoracicalcarea</taxon>
        <taxon>Balanomorpha</taxon>
        <taxon>Balanoidea</taxon>
        <taxon>Balanidae</taxon>
        <taxon>Amphibalaninae</taxon>
        <taxon>Amphibalanus</taxon>
    </lineage>
</organism>
<evidence type="ECO:0000313" key="2">
    <source>
        <dbReference type="Proteomes" id="UP000440578"/>
    </source>
</evidence>
<gene>
    <name evidence="1" type="ORF">FJT64_024938</name>
</gene>
<accession>A0A6A4WHG5</accession>
<dbReference type="EMBL" id="VIIS01000979">
    <property type="protein sequence ID" value="KAF0303060.1"/>
    <property type="molecule type" value="Genomic_DNA"/>
</dbReference>
<name>A0A6A4WHG5_AMPAM</name>
<comment type="caution">
    <text evidence="1">The sequence shown here is derived from an EMBL/GenBank/DDBJ whole genome shotgun (WGS) entry which is preliminary data.</text>
</comment>
<sequence>MYSTGYGRTKDKTSSSYQVLHFTNGSYGVKVEHNALDGKQDVLLKDLDTAIFLGRDQTPTVPSPVGTSGNLTIDRVWKVELHPHALGRLEGQRLGGADHQRGQVPGGRLARWRPPPSCADFSWRTSPNWCWLRAPSRPQSTNSSLRNVTVAECARGALAGRVGRLRLISAEVRTLRSGCLRVIPGAKELSLRHSRLGRVSADAITGAVDELTFLDCKVLAIDTGGVQLNVSRLSLRQTDIGDLWPDSLWVNASRGLSVRDLRVSSRLHPGGLRGLRAAGDRGTGRRPALNITVLRVERADPGSLEFDDNTTVNVRELTFDIHKECERGDHHPHSVYVQSAWQSAGSSGGCQSSIGDFFRPMFQCDFQRVLNETEGGPWNTDEQRNSCNREACTLPP</sequence>
<keyword evidence="2" id="KW-1185">Reference proteome</keyword>
<reference evidence="1 2" key="1">
    <citation type="submission" date="2019-07" db="EMBL/GenBank/DDBJ databases">
        <title>Draft genome assembly of a fouling barnacle, Amphibalanus amphitrite (Darwin, 1854): The first reference genome for Thecostraca.</title>
        <authorList>
            <person name="Kim W."/>
        </authorList>
    </citation>
    <scope>NUCLEOTIDE SEQUENCE [LARGE SCALE GENOMIC DNA]</scope>
    <source>
        <strain evidence="1">SNU_AA5</strain>
        <tissue evidence="1">Soma without cirri and trophi</tissue>
    </source>
</reference>